<feature type="coiled-coil region" evidence="1">
    <location>
        <begin position="145"/>
        <end position="281"/>
    </location>
</feature>
<keyword evidence="1" id="KW-0175">Coiled coil</keyword>
<feature type="compositionally biased region" description="Acidic residues" evidence="2">
    <location>
        <begin position="429"/>
        <end position="446"/>
    </location>
</feature>
<evidence type="ECO:0000256" key="1">
    <source>
        <dbReference type="SAM" id="Coils"/>
    </source>
</evidence>
<organism evidence="3 4">
    <name type="scientific">Sungouiella intermedia</name>
    <dbReference type="NCBI Taxonomy" id="45354"/>
    <lineage>
        <taxon>Eukaryota</taxon>
        <taxon>Fungi</taxon>
        <taxon>Dikarya</taxon>
        <taxon>Ascomycota</taxon>
        <taxon>Saccharomycotina</taxon>
        <taxon>Pichiomycetes</taxon>
        <taxon>Metschnikowiaceae</taxon>
        <taxon>Sungouiella</taxon>
    </lineage>
</organism>
<dbReference type="AlphaFoldDB" id="A0A1L0DXF6"/>
<name>A0A1L0DXF6_9ASCO</name>
<dbReference type="PANTHER" id="PTHR31027">
    <property type="entry name" value="NUCLEAR SEGREGATION PROTEIN BFR1"/>
    <property type="match status" value="1"/>
</dbReference>
<dbReference type="Proteomes" id="UP000182334">
    <property type="component" value="Chromosome VI"/>
</dbReference>
<keyword evidence="4" id="KW-1185">Reference proteome</keyword>
<evidence type="ECO:0000313" key="4">
    <source>
        <dbReference type="Proteomes" id="UP000182334"/>
    </source>
</evidence>
<dbReference type="PANTHER" id="PTHR31027:SF2">
    <property type="entry name" value="LEBERCILIN DOMAIN-CONTAINING PROTEIN"/>
    <property type="match status" value="1"/>
</dbReference>
<dbReference type="OrthoDB" id="2195113at2759"/>
<dbReference type="InterPro" id="IPR039604">
    <property type="entry name" value="Bfr1"/>
</dbReference>
<dbReference type="GO" id="GO:0008298">
    <property type="term" value="P:intracellular mRNA localization"/>
    <property type="evidence" value="ECO:0007669"/>
    <property type="project" value="TreeGrafter"/>
</dbReference>
<evidence type="ECO:0000313" key="3">
    <source>
        <dbReference type="EMBL" id="SGZ56982.1"/>
    </source>
</evidence>
<protein>
    <submittedName>
        <fullName evidence="3">CIC11C00000004681</fullName>
    </submittedName>
</protein>
<sequence length="446" mass="51450">MSSTQRPRRFIKRPDDKAMNQDINALRDEIKKLDLTNNEINAQIDKTVLDPQTAEKRKTLQNEMKEVISKQGNLKLERNAIQEQIRNVDTNLKRMFADILKLTSKNNYKSVSEIDSRVKYLDDLVGAGNLKLADERRHVKEMTSLRKLRKDFAEVEKQQEAIDKEKAKIADLKKKLAAVGNKEVQQQFERIQKELDTINESNKSIYNKRTELINKRNEIRKTKDAKYDQIRKLRAEFDEEFAKFKKALAEEQKKRDEEYKSQQAEQKQAKLKEIADQKLAEASIPAFTHEINEIHTLLAYFDPTYVKPQVNAVAEATKSTAFQKPTTTRQVEMPEDVVILKKEQQSFFEGSKQKRNKKKSAKAKNFTVDSDVIISLTDLSIPLPTKADDVPNTIDILKETLSALQDKQEEQTKVNVEKAKAEIAKLEAQDAENEEVEESEVVEEDA</sequence>
<dbReference type="GO" id="GO:1990904">
    <property type="term" value="C:ribonucleoprotein complex"/>
    <property type="evidence" value="ECO:0007669"/>
    <property type="project" value="TreeGrafter"/>
</dbReference>
<dbReference type="GO" id="GO:0005783">
    <property type="term" value="C:endoplasmic reticulum"/>
    <property type="evidence" value="ECO:0007669"/>
    <property type="project" value="TreeGrafter"/>
</dbReference>
<dbReference type="GO" id="GO:0003729">
    <property type="term" value="F:mRNA binding"/>
    <property type="evidence" value="ECO:0007669"/>
    <property type="project" value="TreeGrafter"/>
</dbReference>
<dbReference type="GO" id="GO:0042175">
    <property type="term" value="C:nuclear outer membrane-endoplasmic reticulum membrane network"/>
    <property type="evidence" value="ECO:0007669"/>
    <property type="project" value="TreeGrafter"/>
</dbReference>
<feature type="region of interest" description="Disordered" evidence="2">
    <location>
        <begin position="426"/>
        <end position="446"/>
    </location>
</feature>
<dbReference type="EMBL" id="LT635761">
    <property type="protein sequence ID" value="SGZ56982.1"/>
    <property type="molecule type" value="Genomic_DNA"/>
</dbReference>
<accession>A0A1L0DXF6</accession>
<proteinExistence type="predicted"/>
<gene>
    <name evidence="3" type="ORF">SAMEA4029010_CIC11G00000004681</name>
</gene>
<reference evidence="3 4" key="1">
    <citation type="submission" date="2016-10" db="EMBL/GenBank/DDBJ databases">
        <authorList>
            <person name="de Groot N.N."/>
        </authorList>
    </citation>
    <scope>NUCLEOTIDE SEQUENCE [LARGE SCALE GENOMIC DNA]</scope>
    <source>
        <strain evidence="3 4">CBS 141442</strain>
    </source>
</reference>
<dbReference type="STRING" id="45354.A0A1L0DXF6"/>
<evidence type="ECO:0000256" key="2">
    <source>
        <dbReference type="SAM" id="MobiDB-lite"/>
    </source>
</evidence>